<feature type="domain" description="DUF3475" evidence="2">
    <location>
        <begin position="8"/>
        <end position="64"/>
    </location>
</feature>
<evidence type="ECO:0000313" key="3">
    <source>
        <dbReference type="EMBL" id="KAG0463313.1"/>
    </source>
</evidence>
<dbReference type="Proteomes" id="UP000636800">
    <property type="component" value="Chromosome 10"/>
</dbReference>
<dbReference type="EMBL" id="JADCNL010000010">
    <property type="protein sequence ID" value="KAG0463313.1"/>
    <property type="molecule type" value="Genomic_DNA"/>
</dbReference>
<evidence type="ECO:0000259" key="1">
    <source>
        <dbReference type="Pfam" id="PF05003"/>
    </source>
</evidence>
<organism evidence="3 4">
    <name type="scientific">Vanilla planifolia</name>
    <name type="common">Vanilla</name>
    <dbReference type="NCBI Taxonomy" id="51239"/>
    <lineage>
        <taxon>Eukaryota</taxon>
        <taxon>Viridiplantae</taxon>
        <taxon>Streptophyta</taxon>
        <taxon>Embryophyta</taxon>
        <taxon>Tracheophyta</taxon>
        <taxon>Spermatophyta</taxon>
        <taxon>Magnoliopsida</taxon>
        <taxon>Liliopsida</taxon>
        <taxon>Asparagales</taxon>
        <taxon>Orchidaceae</taxon>
        <taxon>Vanilloideae</taxon>
        <taxon>Vanilleae</taxon>
        <taxon>Vanilla</taxon>
    </lineage>
</organism>
<feature type="domain" description="DUF668" evidence="1">
    <location>
        <begin position="181"/>
        <end position="250"/>
    </location>
</feature>
<dbReference type="InterPro" id="IPR045021">
    <property type="entry name" value="PSI1/2/3"/>
</dbReference>
<proteinExistence type="predicted"/>
<dbReference type="OrthoDB" id="67700at2759"/>
<evidence type="ECO:0008006" key="5">
    <source>
        <dbReference type="Google" id="ProtNLM"/>
    </source>
</evidence>
<dbReference type="InterPro" id="IPR021864">
    <property type="entry name" value="DUF3475"/>
</dbReference>
<dbReference type="Pfam" id="PF05003">
    <property type="entry name" value="DUF668"/>
    <property type="match status" value="1"/>
</dbReference>
<dbReference type="Pfam" id="PF11961">
    <property type="entry name" value="DUF3475"/>
    <property type="match status" value="1"/>
</dbReference>
<reference evidence="3 4" key="1">
    <citation type="journal article" date="2020" name="Nat. Food">
        <title>A phased Vanilla planifolia genome enables genetic improvement of flavour and production.</title>
        <authorList>
            <person name="Hasing T."/>
            <person name="Tang H."/>
            <person name="Brym M."/>
            <person name="Khazi F."/>
            <person name="Huang T."/>
            <person name="Chambers A.H."/>
        </authorList>
    </citation>
    <scope>NUCLEOTIDE SEQUENCE [LARGE SCALE GENOMIC DNA]</scope>
    <source>
        <tissue evidence="3">Leaf</tissue>
    </source>
</reference>
<protein>
    <recommendedName>
        <fullName evidence="5">DUF3475 domain-containing protein</fullName>
    </recommendedName>
</protein>
<evidence type="ECO:0000313" key="4">
    <source>
        <dbReference type="Proteomes" id="UP000636800"/>
    </source>
</evidence>
<gene>
    <name evidence="3" type="ORF">HPP92_019382</name>
</gene>
<accession>A0A835UJ44</accession>
<sequence>MKSSQISILAFEVANTIVKGANLMHSLSEENIKHLKELVLPSEAVQRLISNDWKELLRIAASDKRDELKVFSGEVVRFGNRCRDPQWHNLDRYFAKELYHELHAFDRFDQDYRRKLQEEENSGAAQKGINICALSNTVHFTGHGEACRCCPLHAFLKFMKPLEVQMETNLLWEPIIRGWSAAGLALHYANIINQIDTLVSRSGSLPPSMRDSLYQNLPPSIKSALRCKLQEFQLDEEVQNILIKITSKEVISPSLSEYIFLIKSMGILDCS</sequence>
<keyword evidence="4" id="KW-1185">Reference proteome</keyword>
<dbReference type="AlphaFoldDB" id="A0A835UJ44"/>
<dbReference type="GO" id="GO:0045927">
    <property type="term" value="P:positive regulation of growth"/>
    <property type="evidence" value="ECO:0007669"/>
    <property type="project" value="InterPro"/>
</dbReference>
<dbReference type="PANTHER" id="PTHR31730">
    <property type="entry name" value="OS01G0873900 PROTEIN"/>
    <property type="match status" value="1"/>
</dbReference>
<evidence type="ECO:0000259" key="2">
    <source>
        <dbReference type="Pfam" id="PF11961"/>
    </source>
</evidence>
<dbReference type="PANTHER" id="PTHR31730:SF32">
    <property type="entry name" value="PROTEIN PSK SIMULATOR 1"/>
    <property type="match status" value="1"/>
</dbReference>
<dbReference type="InterPro" id="IPR007700">
    <property type="entry name" value="DUF668"/>
</dbReference>
<comment type="caution">
    <text evidence="3">The sequence shown here is derived from an EMBL/GenBank/DDBJ whole genome shotgun (WGS) entry which is preliminary data.</text>
</comment>
<name>A0A835UJ44_VANPL</name>